<accession>A0A5N5Q7U5</accession>
<proteinExistence type="predicted"/>
<dbReference type="Proteomes" id="UP000383932">
    <property type="component" value="Unassembled WGS sequence"/>
</dbReference>
<evidence type="ECO:0000259" key="1">
    <source>
        <dbReference type="Pfam" id="PF01498"/>
    </source>
</evidence>
<dbReference type="Pfam" id="PF01498">
    <property type="entry name" value="HTH_Tnp_Tc3_2"/>
    <property type="match status" value="1"/>
</dbReference>
<name>A0A5N5Q7U5_9AGAM</name>
<reference evidence="2" key="2">
    <citation type="submission" date="2019-04" db="EMBL/GenBank/DDBJ databases">
        <authorList>
            <person name="Ali S."/>
            <person name="Shao J."/>
            <person name="Asman A."/>
            <person name="Bailey B."/>
        </authorList>
    </citation>
    <scope>NUCLEOTIDE SEQUENCE</scope>
    <source>
        <strain evidence="2">CT2</strain>
    </source>
</reference>
<dbReference type="OrthoDB" id="3172549at2759"/>
<sequence length="198" mass="21755">MPKVISPVKLAAVLAGLDKGDNYAKIACDTSISHGTISNIHAECCPDLKMSVGGCPCKISPTAACHATCLITHHNCVTAVHIAKTLNVITGQPVSAQTVHWVLKGAGLRALKKVRKPKLTKKMKWDCLAFAQAHQDWTIEDWKKVLWLDETKVNHLGSDGVQWVWVWKRKDLDERGVVETANFGGCSLMFWGCMSYAC</sequence>
<gene>
    <name evidence="2" type="ORF">CTheo_9095</name>
</gene>
<dbReference type="AlphaFoldDB" id="A0A5N5Q7U5"/>
<dbReference type="GO" id="GO:0015074">
    <property type="term" value="P:DNA integration"/>
    <property type="evidence" value="ECO:0007669"/>
    <property type="project" value="InterPro"/>
</dbReference>
<dbReference type="InterPro" id="IPR036397">
    <property type="entry name" value="RNaseH_sf"/>
</dbReference>
<protein>
    <submittedName>
        <fullName evidence="2">Transposase</fullName>
    </submittedName>
</protein>
<evidence type="ECO:0000313" key="3">
    <source>
        <dbReference type="Proteomes" id="UP000383932"/>
    </source>
</evidence>
<keyword evidence="3" id="KW-1185">Reference proteome</keyword>
<reference evidence="2" key="1">
    <citation type="journal article" date="2019" name="Fungal Biol. Biotechnol.">
        <title>Draft genome sequence of fastidious pathogen Ceratobasidium theobromae, which causes vascular-streak dieback in Theobroma cacao.</title>
        <authorList>
            <person name="Ali S.S."/>
            <person name="Asman A."/>
            <person name="Shao J."/>
            <person name="Firmansyah A.P."/>
            <person name="Susilo A.W."/>
            <person name="Rosmana A."/>
            <person name="McMahon P."/>
            <person name="Junaid M."/>
            <person name="Guest D."/>
            <person name="Kheng T.Y."/>
            <person name="Meinhardt L.W."/>
            <person name="Bailey B.A."/>
        </authorList>
    </citation>
    <scope>NUCLEOTIDE SEQUENCE [LARGE SCALE GENOMIC DNA]</scope>
    <source>
        <strain evidence="2">CT2</strain>
    </source>
</reference>
<dbReference type="GO" id="GO:0003677">
    <property type="term" value="F:DNA binding"/>
    <property type="evidence" value="ECO:0007669"/>
    <property type="project" value="InterPro"/>
</dbReference>
<dbReference type="Gene3D" id="3.30.420.10">
    <property type="entry name" value="Ribonuclease H-like superfamily/Ribonuclease H"/>
    <property type="match status" value="1"/>
</dbReference>
<feature type="domain" description="Transposase Tc1-like" evidence="1">
    <location>
        <begin position="77"/>
        <end position="136"/>
    </location>
</feature>
<dbReference type="GO" id="GO:0006313">
    <property type="term" value="P:DNA transposition"/>
    <property type="evidence" value="ECO:0007669"/>
    <property type="project" value="InterPro"/>
</dbReference>
<dbReference type="InterPro" id="IPR002492">
    <property type="entry name" value="Transposase_Tc1-like"/>
</dbReference>
<evidence type="ECO:0000313" key="2">
    <source>
        <dbReference type="EMBL" id="KAB5587467.1"/>
    </source>
</evidence>
<dbReference type="EMBL" id="SSOP01001070">
    <property type="protein sequence ID" value="KAB5587467.1"/>
    <property type="molecule type" value="Genomic_DNA"/>
</dbReference>
<organism evidence="2 3">
    <name type="scientific">Ceratobasidium theobromae</name>
    <dbReference type="NCBI Taxonomy" id="1582974"/>
    <lineage>
        <taxon>Eukaryota</taxon>
        <taxon>Fungi</taxon>
        <taxon>Dikarya</taxon>
        <taxon>Basidiomycota</taxon>
        <taxon>Agaricomycotina</taxon>
        <taxon>Agaricomycetes</taxon>
        <taxon>Cantharellales</taxon>
        <taxon>Ceratobasidiaceae</taxon>
        <taxon>Ceratobasidium</taxon>
    </lineage>
</organism>
<comment type="caution">
    <text evidence="2">The sequence shown here is derived from an EMBL/GenBank/DDBJ whole genome shotgun (WGS) entry which is preliminary data.</text>
</comment>